<reference evidence="2" key="1">
    <citation type="submission" date="2021-02" db="EMBL/GenBank/DDBJ databases">
        <authorList>
            <person name="Nowell W R."/>
        </authorList>
    </citation>
    <scope>NUCLEOTIDE SEQUENCE</scope>
</reference>
<dbReference type="AlphaFoldDB" id="A0A8S2QBF3"/>
<protein>
    <submittedName>
        <fullName evidence="2">Uncharacterized protein</fullName>
    </submittedName>
</protein>
<name>A0A8S2QBF3_9BILA</name>
<dbReference type="Proteomes" id="UP000681722">
    <property type="component" value="Unassembled WGS sequence"/>
</dbReference>
<feature type="region of interest" description="Disordered" evidence="1">
    <location>
        <begin position="1"/>
        <end position="34"/>
    </location>
</feature>
<accession>A0A8S2QBF3</accession>
<organism evidence="2 3">
    <name type="scientific">Didymodactylos carnosus</name>
    <dbReference type="NCBI Taxonomy" id="1234261"/>
    <lineage>
        <taxon>Eukaryota</taxon>
        <taxon>Metazoa</taxon>
        <taxon>Spiralia</taxon>
        <taxon>Gnathifera</taxon>
        <taxon>Rotifera</taxon>
        <taxon>Eurotatoria</taxon>
        <taxon>Bdelloidea</taxon>
        <taxon>Philodinida</taxon>
        <taxon>Philodinidae</taxon>
        <taxon>Didymodactylos</taxon>
    </lineage>
</organism>
<comment type="caution">
    <text evidence="2">The sequence shown here is derived from an EMBL/GenBank/DDBJ whole genome shotgun (WGS) entry which is preliminary data.</text>
</comment>
<evidence type="ECO:0000256" key="1">
    <source>
        <dbReference type="SAM" id="MobiDB-lite"/>
    </source>
</evidence>
<proteinExistence type="predicted"/>
<dbReference type="EMBL" id="CAJOBC010032098">
    <property type="protein sequence ID" value="CAF4094585.1"/>
    <property type="molecule type" value="Genomic_DNA"/>
</dbReference>
<gene>
    <name evidence="2" type="ORF">SRO942_LOCUS28406</name>
</gene>
<evidence type="ECO:0000313" key="3">
    <source>
        <dbReference type="Proteomes" id="UP000681722"/>
    </source>
</evidence>
<evidence type="ECO:0000313" key="2">
    <source>
        <dbReference type="EMBL" id="CAF4094585.1"/>
    </source>
</evidence>
<feature type="compositionally biased region" description="Acidic residues" evidence="1">
    <location>
        <begin position="13"/>
        <end position="26"/>
    </location>
</feature>
<feature type="non-terminal residue" evidence="2">
    <location>
        <position position="1"/>
    </location>
</feature>
<sequence length="34" mass="3860">FAFTDDLGFSSLDNEEGEEEEEEEDGIGNFIVFE</sequence>